<keyword evidence="6" id="KW-0067">ATP-binding</keyword>
<dbReference type="AlphaFoldDB" id="A0A9Q0C7W6"/>
<keyword evidence="2" id="KW-0433">Leucine-rich repeat</keyword>
<dbReference type="PANTHER" id="PTHR36766">
    <property type="entry name" value="PLANT BROAD-SPECTRUM MILDEW RESISTANCE PROTEIN RPW8"/>
    <property type="match status" value="1"/>
</dbReference>
<feature type="domain" description="Disease resistance N-terminal" evidence="8">
    <location>
        <begin position="9"/>
        <end position="95"/>
    </location>
</feature>
<protein>
    <recommendedName>
        <fullName evidence="11">Disease resistance protein RGA3</fullName>
    </recommendedName>
</protein>
<dbReference type="GO" id="GO:0006952">
    <property type="term" value="P:defense response"/>
    <property type="evidence" value="ECO:0007669"/>
    <property type="project" value="UniProtKB-KW"/>
</dbReference>
<feature type="domain" description="NB-ARC" evidence="7">
    <location>
        <begin position="173"/>
        <end position="345"/>
    </location>
</feature>
<dbReference type="Proteomes" id="UP001151287">
    <property type="component" value="Unassembled WGS sequence"/>
</dbReference>
<dbReference type="Gene3D" id="1.20.5.4130">
    <property type="match status" value="1"/>
</dbReference>
<evidence type="ECO:0000256" key="2">
    <source>
        <dbReference type="ARBA" id="ARBA00022614"/>
    </source>
</evidence>
<dbReference type="SUPFAM" id="SSF52540">
    <property type="entry name" value="P-loop containing nucleoside triphosphate hydrolases"/>
    <property type="match status" value="1"/>
</dbReference>
<dbReference type="Pfam" id="PF18052">
    <property type="entry name" value="Rx_N"/>
    <property type="match status" value="1"/>
</dbReference>
<gene>
    <name evidence="9" type="ORF">LUZ63_013098</name>
</gene>
<name>A0A9Q0C7W6_9POAL</name>
<dbReference type="Gene3D" id="3.40.50.300">
    <property type="entry name" value="P-loop containing nucleotide triphosphate hydrolases"/>
    <property type="match status" value="1"/>
</dbReference>
<keyword evidence="5" id="KW-0611">Plant defense</keyword>
<dbReference type="InterPro" id="IPR002182">
    <property type="entry name" value="NB-ARC"/>
</dbReference>
<dbReference type="PANTHER" id="PTHR36766:SF40">
    <property type="entry name" value="DISEASE RESISTANCE PROTEIN RGA3"/>
    <property type="match status" value="1"/>
</dbReference>
<organism evidence="9 10">
    <name type="scientific">Rhynchospora breviuscula</name>
    <dbReference type="NCBI Taxonomy" id="2022672"/>
    <lineage>
        <taxon>Eukaryota</taxon>
        <taxon>Viridiplantae</taxon>
        <taxon>Streptophyta</taxon>
        <taxon>Embryophyta</taxon>
        <taxon>Tracheophyta</taxon>
        <taxon>Spermatophyta</taxon>
        <taxon>Magnoliopsida</taxon>
        <taxon>Liliopsida</taxon>
        <taxon>Poales</taxon>
        <taxon>Cyperaceae</taxon>
        <taxon>Cyperoideae</taxon>
        <taxon>Rhynchosporeae</taxon>
        <taxon>Rhynchospora</taxon>
    </lineage>
</organism>
<comment type="caution">
    <text evidence="9">The sequence shown here is derived from an EMBL/GenBank/DDBJ whole genome shotgun (WGS) entry which is preliminary data.</text>
</comment>
<dbReference type="FunFam" id="3.40.50.300:FF:001091">
    <property type="entry name" value="Probable disease resistance protein At1g61300"/>
    <property type="match status" value="1"/>
</dbReference>
<evidence type="ECO:0000259" key="8">
    <source>
        <dbReference type="Pfam" id="PF18052"/>
    </source>
</evidence>
<dbReference type="PRINTS" id="PR00364">
    <property type="entry name" value="DISEASERSIST"/>
</dbReference>
<proteinExistence type="inferred from homology"/>
<evidence type="ECO:0008006" key="11">
    <source>
        <dbReference type="Google" id="ProtNLM"/>
    </source>
</evidence>
<comment type="similarity">
    <text evidence="1">Belongs to the disease resistance NB-LRR family.</text>
</comment>
<sequence length="368" mass="42181">MDTIVVSPIVKVLGEKLGSALLNEFSMLRGVKKELEKLESTISTIRLVLDDGAEQCCLTNRQVFHWLRELKEVVYDADDLLDTLYLETEKQKMESYGQTSRVFGDFLYNVNPIKPLKLGHKIKSINKRLDTIAAKRTKFHLPSMVVGSKEETYFKNRETFSKVDDENICGRDTELENIIRQLKQIDAKENISIISIVGIGGLGKTTLAQLVYNNDDELKGYFDHKMWVYVSQDFKITRIVTAMIESISKKKCDLEFLDTLVENITGQLKGKRFLLILDDIWIEDQVVWDELENVLKCGALGSKIIATTRSVRVSEVMKSTYTFNLNALSEVMSWNLFEKRAFSRSEEELNSQILKIAKEIVKNVGEFH</sequence>
<dbReference type="OrthoDB" id="688206at2759"/>
<evidence type="ECO:0000256" key="5">
    <source>
        <dbReference type="ARBA" id="ARBA00022821"/>
    </source>
</evidence>
<evidence type="ECO:0000256" key="6">
    <source>
        <dbReference type="ARBA" id="ARBA00022840"/>
    </source>
</evidence>
<dbReference type="Pfam" id="PF00931">
    <property type="entry name" value="NB-ARC"/>
    <property type="match status" value="1"/>
</dbReference>
<evidence type="ECO:0000313" key="9">
    <source>
        <dbReference type="EMBL" id="KAJ1688943.1"/>
    </source>
</evidence>
<evidence type="ECO:0000313" key="10">
    <source>
        <dbReference type="Proteomes" id="UP001151287"/>
    </source>
</evidence>
<keyword evidence="10" id="KW-1185">Reference proteome</keyword>
<evidence type="ECO:0000256" key="3">
    <source>
        <dbReference type="ARBA" id="ARBA00022737"/>
    </source>
</evidence>
<accession>A0A9Q0C7W6</accession>
<dbReference type="InterPro" id="IPR041118">
    <property type="entry name" value="Rx_N"/>
</dbReference>
<evidence type="ECO:0000256" key="4">
    <source>
        <dbReference type="ARBA" id="ARBA00022741"/>
    </source>
</evidence>
<dbReference type="EMBL" id="JAMQYH010000004">
    <property type="protein sequence ID" value="KAJ1688943.1"/>
    <property type="molecule type" value="Genomic_DNA"/>
</dbReference>
<evidence type="ECO:0000256" key="1">
    <source>
        <dbReference type="ARBA" id="ARBA00008894"/>
    </source>
</evidence>
<reference evidence="9" key="1">
    <citation type="journal article" date="2022" name="Cell">
        <title>Repeat-based holocentromeres influence genome architecture and karyotype evolution.</title>
        <authorList>
            <person name="Hofstatter P.G."/>
            <person name="Thangavel G."/>
            <person name="Lux T."/>
            <person name="Neumann P."/>
            <person name="Vondrak T."/>
            <person name="Novak P."/>
            <person name="Zhang M."/>
            <person name="Costa L."/>
            <person name="Castellani M."/>
            <person name="Scott A."/>
            <person name="Toegelov H."/>
            <person name="Fuchs J."/>
            <person name="Mata-Sucre Y."/>
            <person name="Dias Y."/>
            <person name="Vanzela A.L.L."/>
            <person name="Huettel B."/>
            <person name="Almeida C.C.S."/>
            <person name="Simkova H."/>
            <person name="Souza G."/>
            <person name="Pedrosa-Harand A."/>
            <person name="Macas J."/>
            <person name="Mayer K.F.X."/>
            <person name="Houben A."/>
            <person name="Marques A."/>
        </authorList>
    </citation>
    <scope>NUCLEOTIDE SEQUENCE</scope>
    <source>
        <strain evidence="9">RhyBre1mFocal</strain>
    </source>
</reference>
<dbReference type="GO" id="GO:0005524">
    <property type="term" value="F:ATP binding"/>
    <property type="evidence" value="ECO:0007669"/>
    <property type="project" value="UniProtKB-KW"/>
</dbReference>
<dbReference type="GO" id="GO:0043531">
    <property type="term" value="F:ADP binding"/>
    <property type="evidence" value="ECO:0007669"/>
    <property type="project" value="InterPro"/>
</dbReference>
<evidence type="ECO:0000259" key="7">
    <source>
        <dbReference type="Pfam" id="PF00931"/>
    </source>
</evidence>
<keyword evidence="3" id="KW-0677">Repeat</keyword>
<dbReference type="InterPro" id="IPR027417">
    <property type="entry name" value="P-loop_NTPase"/>
</dbReference>
<keyword evidence="4" id="KW-0547">Nucleotide-binding</keyword>